<evidence type="ECO:0000313" key="2">
    <source>
        <dbReference type="EMBL" id="GAN01970.1"/>
    </source>
</evidence>
<sequence length="285" mass="33648">MKLRDRKEHVLHNAKQEDLKLAFDITDSTTSGVNDPNSFDLALKQEDIKEDDMLLHQDDEFDKGNYSYRCTVCKMKMESFQSVLEHRSFIHDIKLVKNRKIKNMDTEPDVYSLNSYCKPCEKGYKNAPVYRRHLKKAHYMILKPIYKWKPPRDDTVPDLHDPDFYCRSCERKLANKNTFKCHLAVVHALSPSPPKKSEIKPDADDPDNHCRACQKTYRSQGRYGIHLRLMHQMTLPSLRVRDIQKDCLPDPNNARNYCTVCKKFYKTRTLYRAHCRSTHFMVFGR</sequence>
<feature type="domain" description="C2H2-type" evidence="1">
    <location>
        <begin position="117"/>
        <end position="138"/>
    </location>
</feature>
<keyword evidence="3" id="KW-1185">Reference proteome</keyword>
<dbReference type="OrthoDB" id="2217506at2759"/>
<dbReference type="InterPro" id="IPR013087">
    <property type="entry name" value="Znf_C2H2_type"/>
</dbReference>
<feature type="domain" description="C2H2-type" evidence="1">
    <location>
        <begin position="166"/>
        <end position="187"/>
    </location>
</feature>
<feature type="domain" description="C2H2-type" evidence="1">
    <location>
        <begin position="258"/>
        <end position="279"/>
    </location>
</feature>
<name>A0A0C9LR58_9FUNG</name>
<dbReference type="EMBL" id="DF836303">
    <property type="protein sequence ID" value="GAN01970.1"/>
    <property type="molecule type" value="Genomic_DNA"/>
</dbReference>
<feature type="domain" description="C2H2-type" evidence="1">
    <location>
        <begin position="210"/>
        <end position="231"/>
    </location>
</feature>
<protein>
    <recommendedName>
        <fullName evidence="1">C2H2-type domain-containing protein</fullName>
    </recommendedName>
</protein>
<feature type="domain" description="C2H2-type" evidence="1">
    <location>
        <begin position="70"/>
        <end position="91"/>
    </location>
</feature>
<dbReference type="PROSITE" id="PS00028">
    <property type="entry name" value="ZINC_FINGER_C2H2_1"/>
    <property type="match status" value="5"/>
</dbReference>
<dbReference type="STRING" id="91626.A0A0C9LR58"/>
<accession>A0A0C9LR58</accession>
<dbReference type="Pfam" id="PF12874">
    <property type="entry name" value="zf-met"/>
    <property type="match status" value="2"/>
</dbReference>
<proteinExistence type="predicted"/>
<reference evidence="2" key="1">
    <citation type="submission" date="2014-09" db="EMBL/GenBank/DDBJ databases">
        <title>Draft genome sequence of an oleaginous Mucoromycotina fungus Mucor ambiguus NBRC6742.</title>
        <authorList>
            <person name="Takeda I."/>
            <person name="Yamane N."/>
            <person name="Morita T."/>
            <person name="Tamano K."/>
            <person name="Machida M."/>
            <person name="Baker S."/>
            <person name="Koike H."/>
        </authorList>
    </citation>
    <scope>NUCLEOTIDE SEQUENCE</scope>
    <source>
        <strain evidence="2">NBRC 6742</strain>
    </source>
</reference>
<organism evidence="2">
    <name type="scientific">Mucor ambiguus</name>
    <dbReference type="NCBI Taxonomy" id="91626"/>
    <lineage>
        <taxon>Eukaryota</taxon>
        <taxon>Fungi</taxon>
        <taxon>Fungi incertae sedis</taxon>
        <taxon>Mucoromycota</taxon>
        <taxon>Mucoromycotina</taxon>
        <taxon>Mucoromycetes</taxon>
        <taxon>Mucorales</taxon>
        <taxon>Mucorineae</taxon>
        <taxon>Mucoraceae</taxon>
        <taxon>Mucor</taxon>
    </lineage>
</organism>
<dbReference type="AlphaFoldDB" id="A0A0C9LR58"/>
<gene>
    <name evidence="2" type="ORF">MAM1_0014d01407</name>
</gene>
<evidence type="ECO:0000313" key="3">
    <source>
        <dbReference type="Proteomes" id="UP000053815"/>
    </source>
</evidence>
<evidence type="ECO:0000259" key="1">
    <source>
        <dbReference type="PROSITE" id="PS00028"/>
    </source>
</evidence>
<dbReference type="SMART" id="SM00355">
    <property type="entry name" value="ZnF_C2H2"/>
    <property type="match status" value="5"/>
</dbReference>
<dbReference type="Proteomes" id="UP000053815">
    <property type="component" value="Unassembled WGS sequence"/>
</dbReference>